<dbReference type="Gene3D" id="3.30.497.10">
    <property type="entry name" value="Antithrombin, subunit I, domain 2"/>
    <property type="match status" value="1"/>
</dbReference>
<dbReference type="Gene3D" id="2.30.39.10">
    <property type="entry name" value="Alpha-1-antitrypsin, domain 1"/>
    <property type="match status" value="1"/>
</dbReference>
<dbReference type="PANTHER" id="PTHR11461">
    <property type="entry name" value="SERINE PROTEASE INHIBITOR, SERPIN"/>
    <property type="match status" value="1"/>
</dbReference>
<dbReference type="PANTHER" id="PTHR11461:SF211">
    <property type="entry name" value="GH10112P-RELATED"/>
    <property type="match status" value="1"/>
</dbReference>
<evidence type="ECO:0000259" key="2">
    <source>
        <dbReference type="SMART" id="SM00093"/>
    </source>
</evidence>
<dbReference type="InterPro" id="IPR036186">
    <property type="entry name" value="Serpin_sf"/>
</dbReference>
<organism evidence="3 4">
    <name type="scientific">Paenibacillus chartarius</name>
    <dbReference type="NCBI Taxonomy" id="747481"/>
    <lineage>
        <taxon>Bacteria</taxon>
        <taxon>Bacillati</taxon>
        <taxon>Bacillota</taxon>
        <taxon>Bacilli</taxon>
        <taxon>Bacillales</taxon>
        <taxon>Paenibacillaceae</taxon>
        <taxon>Paenibacillus</taxon>
    </lineage>
</organism>
<name>A0ABV6DGJ8_9BACL</name>
<dbReference type="SMART" id="SM00093">
    <property type="entry name" value="SERPIN"/>
    <property type="match status" value="1"/>
</dbReference>
<proteinExistence type="inferred from homology"/>
<sequence>MRKGLSGIGSRIQLGAAAALVTAGAALLLGACGDGGGGARNGAKPELETRDRMALAQQLDPAVAAASNAFGLELARRQMEKKPGENMVLSPVSVAQALAMTMNGAAGSTREGVAKALRLDGVPLEKVNQSAAVIADLLGKSSPGVRTAIANSLWLQKDWPFKNEFLKGMRESYKAKLEQRNLTDPKVRKEINDWVKKQTRGRIPSIVDEPVDPLTKAMLINALHLNAAWENPFQENQTKDGPFTRADGTVKQVPMMKRSGRMAYDEEDTHQAVKLPYGDGQLSMLIVLPRPGADRKALAAKLFADPAWWMRSYEGFSGELTLPRFRVEMTAELKELLAPMGMADAFDPLKADFRAMANTDATHEPLFISRVLHKTYLDVNEKGTEAAAATLVGMKAGSAPPNGRFEMKVDRPFWLAIVDEQSKLLLFVGAVEQP</sequence>
<dbReference type="SUPFAM" id="SSF56574">
    <property type="entry name" value="Serpins"/>
    <property type="match status" value="1"/>
</dbReference>
<evidence type="ECO:0000313" key="4">
    <source>
        <dbReference type="Proteomes" id="UP001589776"/>
    </source>
</evidence>
<dbReference type="PROSITE" id="PS51257">
    <property type="entry name" value="PROKAR_LIPOPROTEIN"/>
    <property type="match status" value="1"/>
</dbReference>
<dbReference type="InterPro" id="IPR000215">
    <property type="entry name" value="Serpin_fam"/>
</dbReference>
<evidence type="ECO:0000313" key="3">
    <source>
        <dbReference type="EMBL" id="MFC0211749.1"/>
    </source>
</evidence>
<dbReference type="RefSeq" id="WP_377468740.1">
    <property type="nucleotide sequence ID" value="NZ_JBHLWN010000022.1"/>
</dbReference>
<dbReference type="InterPro" id="IPR023796">
    <property type="entry name" value="Serpin_dom"/>
</dbReference>
<comment type="similarity">
    <text evidence="1">Belongs to the serpin family.</text>
</comment>
<dbReference type="EMBL" id="JBHLWN010000022">
    <property type="protein sequence ID" value="MFC0211749.1"/>
    <property type="molecule type" value="Genomic_DNA"/>
</dbReference>
<protein>
    <submittedName>
        <fullName evidence="3">Serpin family protein</fullName>
    </submittedName>
</protein>
<accession>A0ABV6DGJ8</accession>
<feature type="domain" description="Serpin" evidence="2">
    <location>
        <begin position="72"/>
        <end position="434"/>
    </location>
</feature>
<dbReference type="Proteomes" id="UP001589776">
    <property type="component" value="Unassembled WGS sequence"/>
</dbReference>
<reference evidence="3 4" key="1">
    <citation type="submission" date="2024-09" db="EMBL/GenBank/DDBJ databases">
        <authorList>
            <person name="Sun Q."/>
            <person name="Mori K."/>
        </authorList>
    </citation>
    <scope>NUCLEOTIDE SEQUENCE [LARGE SCALE GENOMIC DNA]</scope>
    <source>
        <strain evidence="3 4">CCM 7759</strain>
    </source>
</reference>
<evidence type="ECO:0000256" key="1">
    <source>
        <dbReference type="RuleBase" id="RU000411"/>
    </source>
</evidence>
<dbReference type="InterPro" id="IPR042185">
    <property type="entry name" value="Serpin_sf_2"/>
</dbReference>
<dbReference type="CDD" id="cd19588">
    <property type="entry name" value="serpin_miropin-like"/>
    <property type="match status" value="1"/>
</dbReference>
<keyword evidence="4" id="KW-1185">Reference proteome</keyword>
<gene>
    <name evidence="3" type="ORF">ACFFK0_04650</name>
</gene>
<comment type="caution">
    <text evidence="3">The sequence shown here is derived from an EMBL/GenBank/DDBJ whole genome shotgun (WGS) entry which is preliminary data.</text>
</comment>
<dbReference type="InterPro" id="IPR042178">
    <property type="entry name" value="Serpin_sf_1"/>
</dbReference>
<dbReference type="Pfam" id="PF00079">
    <property type="entry name" value="Serpin"/>
    <property type="match status" value="1"/>
</dbReference>